<dbReference type="EC" id="2.7.13.3" evidence="3"/>
<dbReference type="GO" id="GO:0009414">
    <property type="term" value="P:response to water deprivation"/>
    <property type="evidence" value="ECO:0007669"/>
    <property type="project" value="UniProtKB-ARBA"/>
</dbReference>
<evidence type="ECO:0000256" key="8">
    <source>
        <dbReference type="ARBA" id="ARBA00022989"/>
    </source>
</evidence>
<dbReference type="PROSITE" id="PS50109">
    <property type="entry name" value="HIS_KIN"/>
    <property type="match status" value="1"/>
</dbReference>
<proteinExistence type="predicted"/>
<evidence type="ECO:0000256" key="3">
    <source>
        <dbReference type="ARBA" id="ARBA00012438"/>
    </source>
</evidence>
<name>A0AAP0MTB4_9ROSI</name>
<dbReference type="Gene3D" id="3.30.450.350">
    <property type="entry name" value="CHASE domain"/>
    <property type="match status" value="1"/>
</dbReference>
<dbReference type="GO" id="GO:1901701">
    <property type="term" value="P:cellular response to oxygen-containing compound"/>
    <property type="evidence" value="ECO:0007669"/>
    <property type="project" value="UniProtKB-ARBA"/>
</dbReference>
<evidence type="ECO:0000313" key="14">
    <source>
        <dbReference type="Proteomes" id="UP001428341"/>
    </source>
</evidence>
<evidence type="ECO:0000256" key="2">
    <source>
        <dbReference type="ARBA" id="ARBA00004477"/>
    </source>
</evidence>
<dbReference type="SMART" id="SM00388">
    <property type="entry name" value="HisKA"/>
    <property type="match status" value="1"/>
</dbReference>
<evidence type="ECO:0000259" key="11">
    <source>
        <dbReference type="PROSITE" id="PS50109"/>
    </source>
</evidence>
<reference evidence="13 14" key="1">
    <citation type="submission" date="2024-05" db="EMBL/GenBank/DDBJ databases">
        <title>Haplotype-resolved chromosome-level genome assembly of Huyou (Citrus changshanensis).</title>
        <authorList>
            <person name="Miao C."/>
            <person name="Chen W."/>
            <person name="Wu Y."/>
            <person name="Wang L."/>
            <person name="Zhao S."/>
            <person name="Grierson D."/>
            <person name="Xu C."/>
            <person name="Chen K."/>
        </authorList>
    </citation>
    <scope>NUCLEOTIDE SEQUENCE [LARGE SCALE GENOMIC DNA]</scope>
    <source>
        <strain evidence="13">01-14</strain>
        <tissue evidence="13">Leaf</tissue>
    </source>
</reference>
<dbReference type="GO" id="GO:0043424">
    <property type="term" value="F:protein histidine kinase binding"/>
    <property type="evidence" value="ECO:0007669"/>
    <property type="project" value="UniProtKB-ARBA"/>
</dbReference>
<dbReference type="CDD" id="cd00082">
    <property type="entry name" value="HisKA"/>
    <property type="match status" value="1"/>
</dbReference>
<dbReference type="GO" id="GO:0010029">
    <property type="term" value="P:regulation of seed germination"/>
    <property type="evidence" value="ECO:0007669"/>
    <property type="project" value="UniProtKB-ARBA"/>
</dbReference>
<keyword evidence="14" id="KW-1185">Reference proteome</keyword>
<keyword evidence="7" id="KW-0418">Kinase</keyword>
<dbReference type="GO" id="GO:0005634">
    <property type="term" value="C:nucleus"/>
    <property type="evidence" value="ECO:0007669"/>
    <property type="project" value="TreeGrafter"/>
</dbReference>
<sequence>MGLKMRKNHCHSVALKVNEQMGTKIGYTFIQSNRAWLPKALVLWIMGMAFISMSIYRGMDEENKIRRKEVLGSMCDQRARMLQDQFNVTVNHVHALTILVSTFHYFKNPSALDQDTFAEYTTRTAFERPLLSGVAYAPRVVDAQREQFERQHGMTITTMKSEPSPIRDEYAPVMFYQEPMSHVKSLDMMSGEEDRENILRARATGKAVLTRPFRLLGSHHLGVVLTFPVYKSKLPPRSTVEERIKATAGYIGGPFDVESLVENLLGQLAGNQAILVNVYDMTNASDPLIMYGDQNQDGDMSLLHESELDFGDSFRKHKMICRQVRLVSAIHIVKVEDDFHKMQELKVRAEAADVAKSQFLATVSHEIRTPMNGILGMLALLLDTDLSSTQRDYAQTAQICGKALIALINEVLDRAKIEARKLELEAVLFNLRAILDDVLSLFSEKSRNKGIEVA</sequence>
<dbReference type="InterPro" id="IPR042240">
    <property type="entry name" value="CHASE_sf"/>
</dbReference>
<dbReference type="InterPro" id="IPR006189">
    <property type="entry name" value="CHASE_dom"/>
</dbReference>
<dbReference type="GO" id="GO:0006970">
    <property type="term" value="P:response to osmotic stress"/>
    <property type="evidence" value="ECO:0007669"/>
    <property type="project" value="UniProtKB-ARBA"/>
</dbReference>
<dbReference type="GO" id="GO:0009884">
    <property type="term" value="F:cytokinin receptor activity"/>
    <property type="evidence" value="ECO:0007669"/>
    <property type="project" value="UniProtKB-ARBA"/>
</dbReference>
<dbReference type="InterPro" id="IPR005467">
    <property type="entry name" value="His_kinase_dom"/>
</dbReference>
<dbReference type="AlphaFoldDB" id="A0AAP0MTB4"/>
<evidence type="ECO:0000256" key="4">
    <source>
        <dbReference type="ARBA" id="ARBA00022553"/>
    </source>
</evidence>
<comment type="catalytic activity">
    <reaction evidence="1">
        <text>ATP + protein L-histidine = ADP + protein N-phospho-L-histidine.</text>
        <dbReference type="EC" id="2.7.13.3"/>
    </reaction>
</comment>
<dbReference type="GO" id="GO:0005789">
    <property type="term" value="C:endoplasmic reticulum membrane"/>
    <property type="evidence" value="ECO:0007669"/>
    <property type="project" value="UniProtKB-SubCell"/>
</dbReference>
<dbReference type="SMART" id="SM01079">
    <property type="entry name" value="CHASE"/>
    <property type="match status" value="1"/>
</dbReference>
<dbReference type="Pfam" id="PF00512">
    <property type="entry name" value="HisKA"/>
    <property type="match status" value="1"/>
</dbReference>
<evidence type="ECO:0000256" key="6">
    <source>
        <dbReference type="ARBA" id="ARBA00022692"/>
    </source>
</evidence>
<dbReference type="GO" id="GO:0000155">
    <property type="term" value="F:phosphorelay sensor kinase activity"/>
    <property type="evidence" value="ECO:0007669"/>
    <property type="project" value="InterPro"/>
</dbReference>
<dbReference type="InterPro" id="IPR036097">
    <property type="entry name" value="HisK_dim/P_sf"/>
</dbReference>
<evidence type="ECO:0000256" key="9">
    <source>
        <dbReference type="ARBA" id="ARBA00023136"/>
    </source>
</evidence>
<comment type="caution">
    <text evidence="13">The sequence shown here is derived from an EMBL/GenBank/DDBJ whole genome shotgun (WGS) entry which is preliminary data.</text>
</comment>
<dbReference type="Gene3D" id="6.10.250.1190">
    <property type="match status" value="1"/>
</dbReference>
<evidence type="ECO:0000256" key="1">
    <source>
        <dbReference type="ARBA" id="ARBA00000085"/>
    </source>
</evidence>
<dbReference type="FunFam" id="3.30.450.350:FF:000001">
    <property type="entry name" value="Histidine kinase 4"/>
    <property type="match status" value="1"/>
</dbReference>
<dbReference type="Pfam" id="PF03924">
    <property type="entry name" value="CHASE"/>
    <property type="match status" value="1"/>
</dbReference>
<dbReference type="SUPFAM" id="SSF47384">
    <property type="entry name" value="Homodimeric domain of signal transducing histidine kinase"/>
    <property type="match status" value="1"/>
</dbReference>
<dbReference type="Proteomes" id="UP001428341">
    <property type="component" value="Unassembled WGS sequence"/>
</dbReference>
<feature type="domain" description="CHASE" evidence="12">
    <location>
        <begin position="108"/>
        <end position="320"/>
    </location>
</feature>
<keyword evidence="6 10" id="KW-0812">Transmembrane</keyword>
<keyword evidence="8 10" id="KW-1133">Transmembrane helix</keyword>
<organism evidence="13 14">
    <name type="scientific">Citrus x changshan-huyou</name>
    <dbReference type="NCBI Taxonomy" id="2935761"/>
    <lineage>
        <taxon>Eukaryota</taxon>
        <taxon>Viridiplantae</taxon>
        <taxon>Streptophyta</taxon>
        <taxon>Embryophyta</taxon>
        <taxon>Tracheophyta</taxon>
        <taxon>Spermatophyta</taxon>
        <taxon>Magnoliopsida</taxon>
        <taxon>eudicotyledons</taxon>
        <taxon>Gunneridae</taxon>
        <taxon>Pentapetalae</taxon>
        <taxon>rosids</taxon>
        <taxon>malvids</taxon>
        <taxon>Sapindales</taxon>
        <taxon>Rutaceae</taxon>
        <taxon>Aurantioideae</taxon>
        <taxon>Citrus</taxon>
    </lineage>
</organism>
<evidence type="ECO:0000259" key="12">
    <source>
        <dbReference type="PROSITE" id="PS50839"/>
    </source>
</evidence>
<dbReference type="GO" id="GO:0048831">
    <property type="term" value="P:regulation of shoot system development"/>
    <property type="evidence" value="ECO:0007669"/>
    <property type="project" value="UniProtKB-ARBA"/>
</dbReference>
<dbReference type="PANTHER" id="PTHR43719">
    <property type="entry name" value="TWO-COMPONENT HISTIDINE KINASE"/>
    <property type="match status" value="1"/>
</dbReference>
<accession>A0AAP0MTB4</accession>
<feature type="domain" description="Histidine kinase" evidence="11">
    <location>
        <begin position="362"/>
        <end position="454"/>
    </location>
</feature>
<protein>
    <recommendedName>
        <fullName evidence="3">histidine kinase</fullName>
        <ecNumber evidence="3">2.7.13.3</ecNumber>
    </recommendedName>
</protein>
<evidence type="ECO:0000256" key="5">
    <source>
        <dbReference type="ARBA" id="ARBA00022679"/>
    </source>
</evidence>
<evidence type="ECO:0000256" key="7">
    <source>
        <dbReference type="ARBA" id="ARBA00022777"/>
    </source>
</evidence>
<dbReference type="Gene3D" id="1.10.287.130">
    <property type="match status" value="1"/>
</dbReference>
<dbReference type="InterPro" id="IPR003661">
    <property type="entry name" value="HisK_dim/P_dom"/>
</dbReference>
<comment type="subcellular location">
    <subcellularLocation>
        <location evidence="2">Endoplasmic reticulum membrane</location>
        <topology evidence="2">Multi-pass membrane protein</topology>
    </subcellularLocation>
</comment>
<dbReference type="FunFam" id="1.10.287.130:FF:000015">
    <property type="entry name" value="Histidine kinase 4"/>
    <property type="match status" value="1"/>
</dbReference>
<dbReference type="PANTHER" id="PTHR43719:SF51">
    <property type="entry name" value="HISTIDINE KINASE 4"/>
    <property type="match status" value="1"/>
</dbReference>
<dbReference type="EMBL" id="JBCGBO010000002">
    <property type="protein sequence ID" value="KAK9222953.1"/>
    <property type="molecule type" value="Genomic_DNA"/>
</dbReference>
<keyword evidence="4" id="KW-0597">Phosphoprotein</keyword>
<gene>
    <name evidence="13" type="ORF">WN944_011394</name>
</gene>
<dbReference type="PROSITE" id="PS50839">
    <property type="entry name" value="CHASE"/>
    <property type="match status" value="1"/>
</dbReference>
<evidence type="ECO:0000313" key="13">
    <source>
        <dbReference type="EMBL" id="KAK9222953.1"/>
    </source>
</evidence>
<keyword evidence="5" id="KW-0808">Transferase</keyword>
<evidence type="ECO:0000256" key="10">
    <source>
        <dbReference type="SAM" id="Phobius"/>
    </source>
</evidence>
<feature type="transmembrane region" description="Helical" evidence="10">
    <location>
        <begin position="41"/>
        <end position="59"/>
    </location>
</feature>
<dbReference type="InterPro" id="IPR050956">
    <property type="entry name" value="2C_system_His_kinase"/>
</dbReference>
<keyword evidence="9 10" id="KW-0472">Membrane</keyword>
<dbReference type="GO" id="GO:0048509">
    <property type="term" value="P:regulation of meristem development"/>
    <property type="evidence" value="ECO:0007669"/>
    <property type="project" value="UniProtKB-ARBA"/>
</dbReference>
<dbReference type="GO" id="GO:0033554">
    <property type="term" value="P:cellular response to stress"/>
    <property type="evidence" value="ECO:0007669"/>
    <property type="project" value="UniProtKB-ARBA"/>
</dbReference>